<dbReference type="InterPro" id="IPR036477">
    <property type="entry name" value="Formyl_transf_N_sf"/>
</dbReference>
<keyword evidence="3" id="KW-0808">Transferase</keyword>
<comment type="caution">
    <text evidence="6">The sequence shown here is derived from an EMBL/GenBank/DDBJ whole genome shotgun (WGS) entry which is preliminary data.</text>
</comment>
<dbReference type="EC" id="2.1.2.2" evidence="2"/>
<evidence type="ECO:0000313" key="6">
    <source>
        <dbReference type="EMBL" id="MBS2550584.1"/>
    </source>
</evidence>
<sequence>MGDIRQVLFSSDSSSWSAHAFSFLDKSFDRVDWYPWDYGTPHKRSFDDWPGCDLLLSFKADLIISDRMLSRVRRYAVNIHPSIPDYRGIGGYRYAIDEGRESFGSTCHFITGRVDAGPIIEVSRFPMCAGETEQSLSDRTAAVALEQLYRVVTAIKAGRELVPDDREHWGERLYTRAALDAYRQERLAGVTGA</sequence>
<accession>A0ABS5KX26</accession>
<evidence type="ECO:0000256" key="3">
    <source>
        <dbReference type="ARBA" id="ARBA00022679"/>
    </source>
</evidence>
<comment type="pathway">
    <text evidence="1">Purine metabolism; IMP biosynthesis via de novo pathway; N(2)-formyl-N(1)-(5-phospho-D-ribosyl)glycinamide from N(1)-(5-phospho-D-ribosyl)glycinamide (10-formyl THF route): step 1/1.</text>
</comment>
<evidence type="ECO:0000313" key="7">
    <source>
        <dbReference type="Proteomes" id="UP000730482"/>
    </source>
</evidence>
<dbReference type="SUPFAM" id="SSF53328">
    <property type="entry name" value="Formyltransferase"/>
    <property type="match status" value="1"/>
</dbReference>
<dbReference type="RefSeq" id="WP_212013682.1">
    <property type="nucleotide sequence ID" value="NZ_JAAFYZ010000107.1"/>
</dbReference>
<dbReference type="Pfam" id="PF00551">
    <property type="entry name" value="Formyl_trans_N"/>
    <property type="match status" value="1"/>
</dbReference>
<dbReference type="InterPro" id="IPR002376">
    <property type="entry name" value="Formyl_transf_N"/>
</dbReference>
<evidence type="ECO:0000256" key="1">
    <source>
        <dbReference type="ARBA" id="ARBA00005054"/>
    </source>
</evidence>
<reference evidence="6 7" key="1">
    <citation type="submission" date="2020-02" db="EMBL/GenBank/DDBJ databases">
        <title>Acidophilic actinobacteria isolated from forest soil.</title>
        <authorList>
            <person name="Golinska P."/>
        </authorList>
    </citation>
    <scope>NUCLEOTIDE SEQUENCE [LARGE SCALE GENOMIC DNA]</scope>
    <source>
        <strain evidence="6 7">NL8</strain>
    </source>
</reference>
<keyword evidence="4" id="KW-0658">Purine biosynthesis</keyword>
<evidence type="ECO:0000256" key="4">
    <source>
        <dbReference type="ARBA" id="ARBA00022755"/>
    </source>
</evidence>
<keyword evidence="7" id="KW-1185">Reference proteome</keyword>
<feature type="domain" description="Formyl transferase N-terminal" evidence="5">
    <location>
        <begin position="62"/>
        <end position="151"/>
    </location>
</feature>
<dbReference type="EMBL" id="JAAFYZ010000107">
    <property type="protein sequence ID" value="MBS2550584.1"/>
    <property type="molecule type" value="Genomic_DNA"/>
</dbReference>
<dbReference type="Proteomes" id="UP000730482">
    <property type="component" value="Unassembled WGS sequence"/>
</dbReference>
<dbReference type="PANTHER" id="PTHR43369">
    <property type="entry name" value="PHOSPHORIBOSYLGLYCINAMIDE FORMYLTRANSFERASE"/>
    <property type="match status" value="1"/>
</dbReference>
<evidence type="ECO:0000256" key="2">
    <source>
        <dbReference type="ARBA" id="ARBA00012254"/>
    </source>
</evidence>
<gene>
    <name evidence="6" type="ORF">KGQ19_27300</name>
</gene>
<proteinExistence type="predicted"/>
<protein>
    <recommendedName>
        <fullName evidence="2">phosphoribosylglycinamide formyltransferase 1</fullName>
        <ecNumber evidence="2">2.1.2.2</ecNumber>
    </recommendedName>
</protein>
<dbReference type="PANTHER" id="PTHR43369:SF2">
    <property type="entry name" value="PHOSPHORIBOSYLGLYCINAMIDE FORMYLTRANSFERASE"/>
    <property type="match status" value="1"/>
</dbReference>
<name>A0ABS5KX26_9ACTN</name>
<evidence type="ECO:0000259" key="5">
    <source>
        <dbReference type="Pfam" id="PF00551"/>
    </source>
</evidence>
<organism evidence="6 7">
    <name type="scientific">Catenulispora pinistramenti</name>
    <dbReference type="NCBI Taxonomy" id="2705254"/>
    <lineage>
        <taxon>Bacteria</taxon>
        <taxon>Bacillati</taxon>
        <taxon>Actinomycetota</taxon>
        <taxon>Actinomycetes</taxon>
        <taxon>Catenulisporales</taxon>
        <taxon>Catenulisporaceae</taxon>
        <taxon>Catenulispora</taxon>
    </lineage>
</organism>
<dbReference type="Gene3D" id="3.40.50.170">
    <property type="entry name" value="Formyl transferase, N-terminal domain"/>
    <property type="match status" value="1"/>
</dbReference>